<keyword evidence="2" id="KW-1185">Reference proteome</keyword>
<dbReference type="Proteomes" id="UP000009070">
    <property type="component" value="Segment"/>
</dbReference>
<protein>
    <submittedName>
        <fullName evidence="1">Uncharacterized protein</fullName>
    </submittedName>
</protein>
<reference evidence="1 2" key="1">
    <citation type="submission" date="2000-11" db="EMBL/GenBank/DDBJ databases">
        <title>Bacteriophage Felix O1: Genetic Characterization.</title>
        <authorList>
            <person name="Sriranganathan N."/>
            <person name="Whichard J.M."/>
            <person name="Pierson F.W."/>
            <person name="Kapur V."/>
            <person name="Weigt L.A."/>
        </authorList>
    </citation>
    <scope>NUCLEOTIDE SEQUENCE [LARGE SCALE GENOMIC DNA]</scope>
    <source>
        <strain evidence="1">Felix O1-VT1</strain>
    </source>
</reference>
<dbReference type="EMBL" id="AF320576">
    <property type="protein sequence ID" value="AAQ14676.1"/>
    <property type="molecule type" value="Genomic_DNA"/>
</dbReference>
<accession>Q6KGH1</accession>
<proteinExistence type="predicted"/>
<organismHost>
    <name type="scientific">Salmonella</name>
    <dbReference type="NCBI Taxonomy" id="590"/>
</organismHost>
<evidence type="ECO:0000313" key="1">
    <source>
        <dbReference type="EMBL" id="AAQ14676.1"/>
    </source>
</evidence>
<organism evidence="1 2">
    <name type="scientific">Salmonella phage Felix O1 (isolate Felix O1-VT1)</name>
    <name type="common">Bacteriophage Felix O1</name>
    <dbReference type="NCBI Taxonomy" id="1283336"/>
    <lineage>
        <taxon>Viruses</taxon>
        <taxon>Duplodnaviria</taxon>
        <taxon>Heunggongvirae</taxon>
        <taxon>Uroviricota</taxon>
        <taxon>Caudoviricetes</taxon>
        <taxon>Andersonviridae</taxon>
        <taxon>Ounavirinae</taxon>
        <taxon>Felixounavirus</taxon>
        <taxon>Felixounavirus felixO1</taxon>
    </lineage>
</organism>
<sequence>MIDWSARHFFSDNNTLPSTSDSVKNHLSSLSLYFNSIIKTVPSRVTVCVDHSVSGTGIYCDINKSPSYSDSLNAFVMPFQFQQYYLTLLQHFFQPRH</sequence>
<evidence type="ECO:0000313" key="2">
    <source>
        <dbReference type="Proteomes" id="UP000009070"/>
    </source>
</evidence>
<name>Q6KGH1_BPFO1</name>